<accession>A0ABR2LEV1</accession>
<dbReference type="Proteomes" id="UP001412067">
    <property type="component" value="Unassembled WGS sequence"/>
</dbReference>
<organism evidence="1 2">
    <name type="scientific">Platanthera guangdongensis</name>
    <dbReference type="NCBI Taxonomy" id="2320717"/>
    <lineage>
        <taxon>Eukaryota</taxon>
        <taxon>Viridiplantae</taxon>
        <taxon>Streptophyta</taxon>
        <taxon>Embryophyta</taxon>
        <taxon>Tracheophyta</taxon>
        <taxon>Spermatophyta</taxon>
        <taxon>Magnoliopsida</taxon>
        <taxon>Liliopsida</taxon>
        <taxon>Asparagales</taxon>
        <taxon>Orchidaceae</taxon>
        <taxon>Orchidoideae</taxon>
        <taxon>Orchideae</taxon>
        <taxon>Orchidinae</taxon>
        <taxon>Platanthera</taxon>
    </lineage>
</organism>
<gene>
    <name evidence="1" type="ORF">KSP40_PGU015991</name>
</gene>
<evidence type="ECO:0000313" key="2">
    <source>
        <dbReference type="Proteomes" id="UP001412067"/>
    </source>
</evidence>
<sequence>MHPWDRHTLELSFGPNLINLILQVQIDGGRQYDAPSLTARFSGRTISGLTYAALFPSPATSFGWLQKVSLPMREILYMTFVLGCNSHLCLASQVRVEH</sequence>
<keyword evidence="2" id="KW-1185">Reference proteome</keyword>
<dbReference type="EMBL" id="JBBWWR010000020">
    <property type="protein sequence ID" value="KAK8939517.1"/>
    <property type="molecule type" value="Genomic_DNA"/>
</dbReference>
<name>A0ABR2LEV1_9ASPA</name>
<comment type="caution">
    <text evidence="1">The sequence shown here is derived from an EMBL/GenBank/DDBJ whole genome shotgun (WGS) entry which is preliminary data.</text>
</comment>
<proteinExistence type="predicted"/>
<protein>
    <submittedName>
        <fullName evidence="1">Uncharacterized protein</fullName>
    </submittedName>
</protein>
<reference evidence="1 2" key="1">
    <citation type="journal article" date="2022" name="Nat. Plants">
        <title>Genomes of leafy and leafless Platanthera orchids illuminate the evolution of mycoheterotrophy.</title>
        <authorList>
            <person name="Li M.H."/>
            <person name="Liu K.W."/>
            <person name="Li Z."/>
            <person name="Lu H.C."/>
            <person name="Ye Q.L."/>
            <person name="Zhang D."/>
            <person name="Wang J.Y."/>
            <person name="Li Y.F."/>
            <person name="Zhong Z.M."/>
            <person name="Liu X."/>
            <person name="Yu X."/>
            <person name="Liu D.K."/>
            <person name="Tu X.D."/>
            <person name="Liu B."/>
            <person name="Hao Y."/>
            <person name="Liao X.Y."/>
            <person name="Jiang Y.T."/>
            <person name="Sun W.H."/>
            <person name="Chen J."/>
            <person name="Chen Y.Q."/>
            <person name="Ai Y."/>
            <person name="Zhai J.W."/>
            <person name="Wu S.S."/>
            <person name="Zhou Z."/>
            <person name="Hsiao Y.Y."/>
            <person name="Wu W.L."/>
            <person name="Chen Y.Y."/>
            <person name="Lin Y.F."/>
            <person name="Hsu J.L."/>
            <person name="Li C.Y."/>
            <person name="Wang Z.W."/>
            <person name="Zhao X."/>
            <person name="Zhong W.Y."/>
            <person name="Ma X.K."/>
            <person name="Ma L."/>
            <person name="Huang J."/>
            <person name="Chen G.Z."/>
            <person name="Huang M.Z."/>
            <person name="Huang L."/>
            <person name="Peng D.H."/>
            <person name="Luo Y.B."/>
            <person name="Zou S.Q."/>
            <person name="Chen S.P."/>
            <person name="Lan S."/>
            <person name="Tsai W.C."/>
            <person name="Van de Peer Y."/>
            <person name="Liu Z.J."/>
        </authorList>
    </citation>
    <scope>NUCLEOTIDE SEQUENCE [LARGE SCALE GENOMIC DNA]</scope>
    <source>
        <strain evidence="1">Lor288</strain>
    </source>
</reference>
<evidence type="ECO:0000313" key="1">
    <source>
        <dbReference type="EMBL" id="KAK8939517.1"/>
    </source>
</evidence>